<dbReference type="EMBL" id="JASBWU010000022">
    <property type="protein sequence ID" value="KAJ9113199.1"/>
    <property type="molecule type" value="Genomic_DNA"/>
</dbReference>
<dbReference type="Proteomes" id="UP001243375">
    <property type="component" value="Unassembled WGS sequence"/>
</dbReference>
<name>A0ACC2WN82_9TREE</name>
<comment type="caution">
    <text evidence="1">The sequence shown here is derived from an EMBL/GenBank/DDBJ whole genome shotgun (WGS) entry which is preliminary data.</text>
</comment>
<reference evidence="1" key="1">
    <citation type="submission" date="2023-04" db="EMBL/GenBank/DDBJ databases">
        <title>Draft Genome sequencing of Naganishia species isolated from polar environments using Oxford Nanopore Technology.</title>
        <authorList>
            <person name="Leo P."/>
            <person name="Venkateswaran K."/>
        </authorList>
    </citation>
    <scope>NUCLEOTIDE SEQUENCE</scope>
    <source>
        <strain evidence="1">MNA-CCFEE 5425</strain>
    </source>
</reference>
<organism evidence="1 2">
    <name type="scientific">Naganishia vaughanmartiniae</name>
    <dbReference type="NCBI Taxonomy" id="1424756"/>
    <lineage>
        <taxon>Eukaryota</taxon>
        <taxon>Fungi</taxon>
        <taxon>Dikarya</taxon>
        <taxon>Basidiomycota</taxon>
        <taxon>Agaricomycotina</taxon>
        <taxon>Tremellomycetes</taxon>
        <taxon>Filobasidiales</taxon>
        <taxon>Filobasidiaceae</taxon>
        <taxon>Naganishia</taxon>
    </lineage>
</organism>
<evidence type="ECO:0000313" key="1">
    <source>
        <dbReference type="EMBL" id="KAJ9113199.1"/>
    </source>
</evidence>
<gene>
    <name evidence="1" type="ORF">QFC22_006038</name>
</gene>
<accession>A0ACC2WN82</accession>
<evidence type="ECO:0000313" key="2">
    <source>
        <dbReference type="Proteomes" id="UP001243375"/>
    </source>
</evidence>
<keyword evidence="2" id="KW-1185">Reference proteome</keyword>
<sequence>MNLLSLPAETLDMVMDYLNAPEMPIMYSHQRPVSTACLCNVDKIIAQDNTAYPVWQGWKRDSLALGSVCKELRRSVFNRFWLEKAVVDWTAMELRRMGSVLDAAARAKVQTLTLRTDCNDFKPKPRLEDYVKFFPNLREIGITLIYPCLPGYEKPHKSKGAVGPYEQLPAHQSRSSFKTPVAGSSLRSVKLAIHGSSECRRLNYESQVNTWIQRFRSSDQLRQVGITQLDYYHLEIALGNDRDGEEFWDDLLRRLSLACSIPAKEVSICFGFKLRGEVDRFLKVLSLAMTNWPSEIEAISFCLSLADYSSGGHRDILDMVEKDDDGCIQLLDGYLPTKVDMDRLVKNVRMTRPHLRNFDLTMYVANPGRPVQRKLLDYQYTATVKAHLGRRMTGSLRFEVHQTALQALDQNHARVNEIDIFAPNDDAGSEASDDSEASEEADTFEAVMMRWKLMTMMKDMSAAVHLGFDESDDLKSWEEDELMFYRDTIFMEMMFIKCVESVMMVVREYESDSDADSNSDEED</sequence>
<protein>
    <submittedName>
        <fullName evidence="1">Uncharacterized protein</fullName>
    </submittedName>
</protein>
<proteinExistence type="predicted"/>